<dbReference type="InterPro" id="IPR018300">
    <property type="entry name" value="Aminotrans_IV_CS"/>
</dbReference>
<dbReference type="InterPro" id="IPR050571">
    <property type="entry name" value="Class-IV_PLP-Dep_Aminotrnsfr"/>
</dbReference>
<dbReference type="InterPro" id="IPR043131">
    <property type="entry name" value="BCAT-like_N"/>
</dbReference>
<dbReference type="Gene3D" id="3.20.10.10">
    <property type="entry name" value="D-amino Acid Aminotransferase, subunit A, domain 2"/>
    <property type="match status" value="1"/>
</dbReference>
<dbReference type="PANTHER" id="PTHR42743:SF10">
    <property type="entry name" value="D-ALANINE AMINOTRANSFERASE"/>
    <property type="match status" value="1"/>
</dbReference>
<dbReference type="Proteomes" id="UP000294914">
    <property type="component" value="Unassembled WGS sequence"/>
</dbReference>
<dbReference type="RefSeq" id="WP_134081148.1">
    <property type="nucleotide sequence ID" value="NZ_SOQX01000001.1"/>
</dbReference>
<keyword evidence="14" id="KW-1185">Reference proteome</keyword>
<evidence type="ECO:0000256" key="11">
    <source>
        <dbReference type="RuleBase" id="RU004106"/>
    </source>
</evidence>
<evidence type="ECO:0000256" key="3">
    <source>
        <dbReference type="ARBA" id="ARBA00022898"/>
    </source>
</evidence>
<keyword evidence="3 12" id="KW-0663">Pyridoxal phosphate</keyword>
<protein>
    <recommendedName>
        <fullName evidence="9">Aminodeoxychorismate lyase</fullName>
        <ecNumber evidence="6">4.1.3.38</ecNumber>
    </recommendedName>
    <alternativeName>
        <fullName evidence="10">4-amino-4-deoxychorismate lyase</fullName>
    </alternativeName>
</protein>
<dbReference type="Gene3D" id="3.30.470.10">
    <property type="match status" value="1"/>
</dbReference>
<name>A0A4R8ITF2_9GAMM</name>
<dbReference type="EMBL" id="SOQX01000001">
    <property type="protein sequence ID" value="TDY04332.1"/>
    <property type="molecule type" value="Genomic_DNA"/>
</dbReference>
<dbReference type="SUPFAM" id="SSF56752">
    <property type="entry name" value="D-aminoacid aminotransferase-like PLP-dependent enzymes"/>
    <property type="match status" value="1"/>
</dbReference>
<sequence length="286" mass="31867">MSEPICYLNGDYQPLDEACVPVLDRGFIFGDGVYEVIPVYAGKPFRLDHHLERLNDSLNNIYLANPLSDEQWTRIIQQVIMHNAEGDQSIYLQVTRGVAKRDHGFPGETRPTVFVMSNPFSAVDTKLLEEGVGAITLEDIRWQYCHIKSIALLPNILLRQQALNAGAAEAILLKADKVTEGAASNVFAVLDGKLVTPPKGECLLPGITRDLVVELADKHDIACEQRDISREELLHAAEIWITSSTREILPVTHLDGHPVGDGLPGPLWQKMYAIYQDHKNELRQAT</sequence>
<evidence type="ECO:0000256" key="4">
    <source>
        <dbReference type="ARBA" id="ARBA00022909"/>
    </source>
</evidence>
<dbReference type="EC" id="4.1.3.38" evidence="6"/>
<evidence type="ECO:0000256" key="1">
    <source>
        <dbReference type="ARBA" id="ARBA00001933"/>
    </source>
</evidence>
<comment type="catalytic activity">
    <reaction evidence="7">
        <text>4-amino-4-deoxychorismate = 4-aminobenzoate + pyruvate + H(+)</text>
        <dbReference type="Rhea" id="RHEA:16201"/>
        <dbReference type="ChEBI" id="CHEBI:15361"/>
        <dbReference type="ChEBI" id="CHEBI:15378"/>
        <dbReference type="ChEBI" id="CHEBI:17836"/>
        <dbReference type="ChEBI" id="CHEBI:58406"/>
        <dbReference type="EC" id="4.1.3.38"/>
    </reaction>
</comment>
<dbReference type="CDD" id="cd01558">
    <property type="entry name" value="D-AAT_like"/>
    <property type="match status" value="1"/>
</dbReference>
<keyword evidence="4" id="KW-0289">Folate biosynthesis</keyword>
<dbReference type="InterPro" id="IPR001544">
    <property type="entry name" value="Aminotrans_IV"/>
</dbReference>
<comment type="caution">
    <text evidence="13">The sequence shown here is derived from an EMBL/GenBank/DDBJ whole genome shotgun (WGS) entry which is preliminary data.</text>
</comment>
<evidence type="ECO:0000256" key="7">
    <source>
        <dbReference type="ARBA" id="ARBA00049529"/>
    </source>
</evidence>
<dbReference type="AlphaFoldDB" id="A0A4R8ITF2"/>
<dbReference type="GO" id="GO:0008652">
    <property type="term" value="P:amino acid biosynthetic process"/>
    <property type="evidence" value="ECO:0007669"/>
    <property type="project" value="UniProtKB-ARBA"/>
</dbReference>
<comment type="pathway">
    <text evidence="5">Cofactor biosynthesis; tetrahydrofolate biosynthesis; 4-aminobenzoate from chorismate: step 2/2.</text>
</comment>
<evidence type="ECO:0000256" key="10">
    <source>
        <dbReference type="ARBA" id="ARBA00080135"/>
    </source>
</evidence>
<dbReference type="GO" id="GO:0008696">
    <property type="term" value="F:4-amino-4-deoxychorismate lyase activity"/>
    <property type="evidence" value="ECO:0007669"/>
    <property type="project" value="UniProtKB-EC"/>
</dbReference>
<comment type="cofactor">
    <cofactor evidence="1 12">
        <name>pyridoxal 5'-phosphate</name>
        <dbReference type="ChEBI" id="CHEBI:597326"/>
    </cofactor>
</comment>
<reference evidence="13 14" key="1">
    <citation type="submission" date="2019-03" db="EMBL/GenBank/DDBJ databases">
        <title>Genomic Encyclopedia of Type Strains, Phase IV (KMG-IV): sequencing the most valuable type-strain genomes for metagenomic binning, comparative biology and taxonomic classification.</title>
        <authorList>
            <person name="Goeker M."/>
        </authorList>
    </citation>
    <scope>NUCLEOTIDE SEQUENCE [LARGE SCALE GENOMIC DNA]</scope>
    <source>
        <strain evidence="13 14">DSM 16326</strain>
    </source>
</reference>
<dbReference type="FunFam" id="3.20.10.10:FF:000002">
    <property type="entry name" value="D-alanine aminotransferase"/>
    <property type="match status" value="1"/>
</dbReference>
<evidence type="ECO:0000256" key="12">
    <source>
        <dbReference type="RuleBase" id="RU004516"/>
    </source>
</evidence>
<evidence type="ECO:0000256" key="8">
    <source>
        <dbReference type="ARBA" id="ARBA00054027"/>
    </source>
</evidence>
<dbReference type="OrthoDB" id="21319at2"/>
<proteinExistence type="inferred from homology"/>
<organism evidence="13 14">
    <name type="scientific">Thiohalophilus thiocyanatoxydans</name>
    <dbReference type="NCBI Taxonomy" id="381308"/>
    <lineage>
        <taxon>Bacteria</taxon>
        <taxon>Pseudomonadati</taxon>
        <taxon>Pseudomonadota</taxon>
        <taxon>Gammaproteobacteria</taxon>
        <taxon>Thiohalomonadales</taxon>
        <taxon>Thiohalophilaceae</taxon>
        <taxon>Thiohalophilus</taxon>
    </lineage>
</organism>
<comment type="function">
    <text evidence="8">Involved in the biosynthesis of p-aminobenzoate (PABA), a precursor of tetrahydrofolate. Converts 4-amino-4-deoxychorismate into 4-aminobenzoate (PABA) and pyruvate.</text>
</comment>
<dbReference type="Pfam" id="PF01063">
    <property type="entry name" value="Aminotran_4"/>
    <property type="match status" value="1"/>
</dbReference>
<dbReference type="PROSITE" id="PS00770">
    <property type="entry name" value="AA_TRANSFER_CLASS_4"/>
    <property type="match status" value="1"/>
</dbReference>
<evidence type="ECO:0000256" key="9">
    <source>
        <dbReference type="ARBA" id="ARBA00069174"/>
    </source>
</evidence>
<accession>A0A4R8ITF2</accession>
<dbReference type="InterPro" id="IPR036038">
    <property type="entry name" value="Aminotransferase-like"/>
</dbReference>
<gene>
    <name evidence="13" type="ORF">EDC23_0707</name>
</gene>
<comment type="similarity">
    <text evidence="2 11">Belongs to the class-IV pyridoxal-phosphate-dependent aminotransferase family.</text>
</comment>
<evidence type="ECO:0000313" key="14">
    <source>
        <dbReference type="Proteomes" id="UP000294914"/>
    </source>
</evidence>
<evidence type="ECO:0000256" key="6">
    <source>
        <dbReference type="ARBA" id="ARBA00035676"/>
    </source>
</evidence>
<evidence type="ECO:0000256" key="2">
    <source>
        <dbReference type="ARBA" id="ARBA00009320"/>
    </source>
</evidence>
<dbReference type="InterPro" id="IPR043132">
    <property type="entry name" value="BCAT-like_C"/>
</dbReference>
<evidence type="ECO:0000313" key="13">
    <source>
        <dbReference type="EMBL" id="TDY04332.1"/>
    </source>
</evidence>
<dbReference type="GO" id="GO:0046656">
    <property type="term" value="P:folic acid biosynthetic process"/>
    <property type="evidence" value="ECO:0007669"/>
    <property type="project" value="UniProtKB-KW"/>
</dbReference>
<dbReference type="PANTHER" id="PTHR42743">
    <property type="entry name" value="AMINO-ACID AMINOTRANSFERASE"/>
    <property type="match status" value="1"/>
</dbReference>
<dbReference type="GO" id="GO:0005829">
    <property type="term" value="C:cytosol"/>
    <property type="evidence" value="ECO:0007669"/>
    <property type="project" value="TreeGrafter"/>
</dbReference>
<evidence type="ECO:0000256" key="5">
    <source>
        <dbReference type="ARBA" id="ARBA00035633"/>
    </source>
</evidence>